<dbReference type="AlphaFoldDB" id="A0A1G2PLJ9"/>
<dbReference type="Pfam" id="PF04085">
    <property type="entry name" value="MreC"/>
    <property type="match status" value="1"/>
</dbReference>
<dbReference type="Gene3D" id="2.40.10.350">
    <property type="entry name" value="Rod shape-determining protein MreC, domain 2"/>
    <property type="match status" value="1"/>
</dbReference>
<keyword evidence="3" id="KW-0133">Cell shape</keyword>
<comment type="similarity">
    <text evidence="1">Belongs to the MreC family.</text>
</comment>
<dbReference type="InterPro" id="IPR055342">
    <property type="entry name" value="MreC_beta-barrel_core"/>
</dbReference>
<dbReference type="GO" id="GO:0008360">
    <property type="term" value="P:regulation of cell shape"/>
    <property type="evidence" value="ECO:0007669"/>
    <property type="project" value="UniProtKB-KW"/>
</dbReference>
<evidence type="ECO:0000256" key="2">
    <source>
        <dbReference type="ARBA" id="ARBA00013855"/>
    </source>
</evidence>
<dbReference type="GO" id="GO:0005886">
    <property type="term" value="C:plasma membrane"/>
    <property type="evidence" value="ECO:0007669"/>
    <property type="project" value="TreeGrafter"/>
</dbReference>
<feature type="domain" description="Rod shape-determining protein MreC beta-barrel core" evidence="5">
    <location>
        <begin position="96"/>
        <end position="238"/>
    </location>
</feature>
<evidence type="ECO:0000313" key="6">
    <source>
        <dbReference type="EMBL" id="OHA49176.1"/>
    </source>
</evidence>
<dbReference type="PANTHER" id="PTHR34138:SF1">
    <property type="entry name" value="CELL SHAPE-DETERMINING PROTEIN MREC"/>
    <property type="match status" value="1"/>
</dbReference>
<organism evidence="6 7">
    <name type="scientific">Terrybacteria sp. (strain RIFCSPHIGHO2_01_FULL_58_15)</name>
    <dbReference type="NCBI Taxonomy" id="1802363"/>
    <lineage>
        <taxon>Bacteria</taxon>
        <taxon>Candidatus Terryibacteriota</taxon>
    </lineage>
</organism>
<dbReference type="STRING" id="1802363.A2682_00715"/>
<dbReference type="PANTHER" id="PTHR34138">
    <property type="entry name" value="CELL SHAPE-DETERMINING PROTEIN MREC"/>
    <property type="match status" value="1"/>
</dbReference>
<dbReference type="Gene3D" id="2.40.10.340">
    <property type="entry name" value="Rod shape-determining protein MreC, domain 1"/>
    <property type="match status" value="1"/>
</dbReference>
<proteinExistence type="inferred from homology"/>
<name>A0A1G2PLJ9_TERXR</name>
<evidence type="ECO:0000259" key="5">
    <source>
        <dbReference type="Pfam" id="PF04085"/>
    </source>
</evidence>
<evidence type="ECO:0000313" key="7">
    <source>
        <dbReference type="Proteomes" id="UP000178690"/>
    </source>
</evidence>
<evidence type="ECO:0000256" key="1">
    <source>
        <dbReference type="ARBA" id="ARBA00009369"/>
    </source>
</evidence>
<protein>
    <recommendedName>
        <fullName evidence="2">Cell shape-determining protein MreC</fullName>
    </recommendedName>
    <alternativeName>
        <fullName evidence="4">Cell shape protein MreC</fullName>
    </alternativeName>
</protein>
<evidence type="ECO:0000256" key="3">
    <source>
        <dbReference type="ARBA" id="ARBA00022960"/>
    </source>
</evidence>
<dbReference type="Proteomes" id="UP000178690">
    <property type="component" value="Unassembled WGS sequence"/>
</dbReference>
<evidence type="ECO:0000256" key="4">
    <source>
        <dbReference type="ARBA" id="ARBA00032089"/>
    </source>
</evidence>
<dbReference type="InterPro" id="IPR007221">
    <property type="entry name" value="MreC"/>
</dbReference>
<accession>A0A1G2PLJ9</accession>
<reference evidence="6 7" key="1">
    <citation type="journal article" date="2016" name="Nat. Commun.">
        <title>Thousands of microbial genomes shed light on interconnected biogeochemical processes in an aquifer system.</title>
        <authorList>
            <person name="Anantharaman K."/>
            <person name="Brown C.T."/>
            <person name="Hug L.A."/>
            <person name="Sharon I."/>
            <person name="Castelle C.J."/>
            <person name="Probst A.J."/>
            <person name="Thomas B.C."/>
            <person name="Singh A."/>
            <person name="Wilkins M.J."/>
            <person name="Karaoz U."/>
            <person name="Brodie E.L."/>
            <person name="Williams K.H."/>
            <person name="Hubbard S.S."/>
            <person name="Banfield J.F."/>
        </authorList>
    </citation>
    <scope>NUCLEOTIDE SEQUENCE [LARGE SCALE GENOMIC DNA]</scope>
    <source>
        <strain evidence="7">RIFCSPHIGHO2_01_FULL_58_15</strain>
    </source>
</reference>
<dbReference type="InterPro" id="IPR042177">
    <property type="entry name" value="Cell/Rod_1"/>
</dbReference>
<comment type="caution">
    <text evidence="6">The sequence shown here is derived from an EMBL/GenBank/DDBJ whole genome shotgun (WGS) entry which is preliminary data.</text>
</comment>
<sequence>MVQKGLNGWAALGALAVATIFFHIQPDASAVLRGPVVDAFVLPFFGVSDSILNSTDTLAEKGARIALLEEENAALKRAQGIAGSSERARLLTRVLWYDPDPARRAVRIAIPDGAEIAEGEAVVAPGDILVGQVTAVSAKSADVLLIDDPDFTLSVSLGEEIGLGKGTGQGALTIDFVPTEAVFEQGIAVRSAGREGAIPTGIFIGWLAVGQKAPGEPFALLRIVPAVDLEALGIVMVLPTGEPFALP</sequence>
<dbReference type="InterPro" id="IPR042175">
    <property type="entry name" value="Cell/Rod_MreC_2"/>
</dbReference>
<gene>
    <name evidence="6" type="ORF">A2682_00715</name>
</gene>
<dbReference type="EMBL" id="MHST01000012">
    <property type="protein sequence ID" value="OHA49176.1"/>
    <property type="molecule type" value="Genomic_DNA"/>
</dbReference>